<dbReference type="RefSeq" id="WP_209484153.1">
    <property type="nucleotide sequence ID" value="NZ_JAGGKQ010000006.1"/>
</dbReference>
<keyword evidence="5" id="KW-1185">Reference proteome</keyword>
<protein>
    <recommendedName>
        <fullName evidence="3">Probable chemoreceptor glutamine deamidase CheD</fullName>
        <ecNumber evidence="3">3.5.1.44</ecNumber>
    </recommendedName>
</protein>
<dbReference type="PANTHER" id="PTHR35147:SF1">
    <property type="entry name" value="CHEMORECEPTOR GLUTAMINE DEAMIDASE CHED-RELATED"/>
    <property type="match status" value="1"/>
</dbReference>
<name>A0A8T4GEQ5_9EURY</name>
<comment type="caution">
    <text evidence="4">The sequence shown here is derived from an EMBL/GenBank/DDBJ whole genome shotgun (WGS) entry which is preliminary data.</text>
</comment>
<dbReference type="Gene3D" id="3.30.1330.200">
    <property type="match status" value="1"/>
</dbReference>
<evidence type="ECO:0000256" key="3">
    <source>
        <dbReference type="HAMAP-Rule" id="MF_01440"/>
    </source>
</evidence>
<dbReference type="PANTHER" id="PTHR35147">
    <property type="entry name" value="CHEMORECEPTOR GLUTAMINE DEAMIDASE CHED-RELATED"/>
    <property type="match status" value="1"/>
</dbReference>
<keyword evidence="2 3" id="KW-0378">Hydrolase</keyword>
<sequence>MSHPSSAGGRDASGSARRVAVGVGDLAVVDGDAALTTSGLGSCVAVALVDPTTGARGLLHAMLPSADDSQSSRPSARPAKYVDSGVDALIDELGAAGASPNRLEARLVGGAEMLDLTAAVGPRNVERAERALADAGIPIVARDVGDGVGRTVRYRPNGELAVRAADGFERTL</sequence>
<keyword evidence="1 3" id="KW-0145">Chemotaxis</keyword>
<dbReference type="Pfam" id="PF03975">
    <property type="entry name" value="CheD"/>
    <property type="match status" value="1"/>
</dbReference>
<accession>A0A8T4GEQ5</accession>
<evidence type="ECO:0000313" key="4">
    <source>
        <dbReference type="EMBL" id="MBP1922217.1"/>
    </source>
</evidence>
<evidence type="ECO:0000256" key="1">
    <source>
        <dbReference type="ARBA" id="ARBA00022500"/>
    </source>
</evidence>
<comment type="similarity">
    <text evidence="3">Belongs to the CheD family.</text>
</comment>
<dbReference type="AlphaFoldDB" id="A0A8T4GEQ5"/>
<dbReference type="InterPro" id="IPR038592">
    <property type="entry name" value="CheD-like_sf"/>
</dbReference>
<comment type="catalytic activity">
    <reaction evidence="3">
        <text>L-glutaminyl-[protein] + H2O = L-glutamyl-[protein] + NH4(+)</text>
        <dbReference type="Rhea" id="RHEA:16441"/>
        <dbReference type="Rhea" id="RHEA-COMP:10207"/>
        <dbReference type="Rhea" id="RHEA-COMP:10208"/>
        <dbReference type="ChEBI" id="CHEBI:15377"/>
        <dbReference type="ChEBI" id="CHEBI:28938"/>
        <dbReference type="ChEBI" id="CHEBI:29973"/>
        <dbReference type="ChEBI" id="CHEBI:30011"/>
        <dbReference type="EC" id="3.5.1.44"/>
    </reaction>
</comment>
<dbReference type="OrthoDB" id="10499at2157"/>
<gene>
    <name evidence="3" type="primary">cheD</name>
    <name evidence="4" type="ORF">J2751_001223</name>
</gene>
<evidence type="ECO:0000313" key="5">
    <source>
        <dbReference type="Proteomes" id="UP000823588"/>
    </source>
</evidence>
<dbReference type="GO" id="GO:0050568">
    <property type="term" value="F:protein-glutamine glutaminase activity"/>
    <property type="evidence" value="ECO:0007669"/>
    <property type="project" value="UniProtKB-UniRule"/>
</dbReference>
<dbReference type="CDD" id="cd16352">
    <property type="entry name" value="CheD"/>
    <property type="match status" value="1"/>
</dbReference>
<dbReference type="EC" id="3.5.1.44" evidence="3"/>
<organism evidence="4 5">
    <name type="scientific">Halorubrum alkaliphilum</name>
    <dbReference type="NCBI Taxonomy" id="261290"/>
    <lineage>
        <taxon>Archaea</taxon>
        <taxon>Methanobacteriati</taxon>
        <taxon>Methanobacteriota</taxon>
        <taxon>Stenosarchaea group</taxon>
        <taxon>Halobacteria</taxon>
        <taxon>Halobacteriales</taxon>
        <taxon>Haloferacaceae</taxon>
        <taxon>Halorubrum</taxon>
    </lineage>
</organism>
<comment type="function">
    <text evidence="3">Probably deamidates glutamine residues to glutamate on methyl-accepting chemotaxis receptors (MCPs), playing an important role in chemotaxis.</text>
</comment>
<reference evidence="4" key="1">
    <citation type="submission" date="2021-03" db="EMBL/GenBank/DDBJ databases">
        <title>Genomic Encyclopedia of Type Strains, Phase IV (KMG-IV): sequencing the most valuable type-strain genomes for metagenomic binning, comparative biology and taxonomic classification.</title>
        <authorList>
            <person name="Goeker M."/>
        </authorList>
    </citation>
    <scope>NUCLEOTIDE SEQUENCE</scope>
    <source>
        <strain evidence="4">DSM 23564</strain>
    </source>
</reference>
<dbReference type="EMBL" id="JAGGKQ010000006">
    <property type="protein sequence ID" value="MBP1922217.1"/>
    <property type="molecule type" value="Genomic_DNA"/>
</dbReference>
<dbReference type="SUPFAM" id="SSF64438">
    <property type="entry name" value="CNF1/YfiH-like putative cysteine hydrolases"/>
    <property type="match status" value="1"/>
</dbReference>
<evidence type="ECO:0000256" key="2">
    <source>
        <dbReference type="ARBA" id="ARBA00022801"/>
    </source>
</evidence>
<proteinExistence type="inferred from homology"/>
<dbReference type="Proteomes" id="UP000823588">
    <property type="component" value="Unassembled WGS sequence"/>
</dbReference>
<dbReference type="HAMAP" id="MF_01440">
    <property type="entry name" value="CheD"/>
    <property type="match status" value="1"/>
</dbReference>
<dbReference type="InterPro" id="IPR011324">
    <property type="entry name" value="Cytotoxic_necrot_fac-like_cat"/>
</dbReference>
<dbReference type="InterPro" id="IPR005659">
    <property type="entry name" value="Chemorcpt_Glu_NH3ase_CheD"/>
</dbReference>
<dbReference type="GO" id="GO:0006935">
    <property type="term" value="P:chemotaxis"/>
    <property type="evidence" value="ECO:0007669"/>
    <property type="project" value="UniProtKB-UniRule"/>
</dbReference>